<keyword evidence="5" id="KW-0276">Fatty acid metabolism</keyword>
<dbReference type="SMART" id="SM00822">
    <property type="entry name" value="PKS_KR"/>
    <property type="match status" value="1"/>
</dbReference>
<evidence type="ECO:0000256" key="4">
    <source>
        <dbReference type="ARBA" id="ARBA00022679"/>
    </source>
</evidence>
<dbReference type="PROSITE" id="PS52004">
    <property type="entry name" value="KS3_2"/>
    <property type="match status" value="1"/>
</dbReference>
<dbReference type="InterPro" id="IPR029058">
    <property type="entry name" value="AB_hydrolase_fold"/>
</dbReference>
<dbReference type="EMBL" id="CAADFL010000031">
    <property type="protein sequence ID" value="VFK07089.1"/>
    <property type="molecule type" value="Genomic_DNA"/>
</dbReference>
<dbReference type="InterPro" id="IPR016035">
    <property type="entry name" value="Acyl_Trfase/lysoPLipase"/>
</dbReference>
<dbReference type="InterPro" id="IPR049490">
    <property type="entry name" value="C883_1060-like_KR_N"/>
</dbReference>
<dbReference type="InterPro" id="IPR057326">
    <property type="entry name" value="KR_dom"/>
</dbReference>
<sequence>MYGISDLPPAEWNNTGQNYPRNECVHELFEGQVTRTPDATALVFEDRRLSYRELNEEANRLGHFLMEKGAGSDTLVGLCVARSVDLVVGLLGILKAGAAYVPLDPAYPGERLATMLADAEPRILVTDSAWAATRLPPISEKGLLRPEKGGLTVIRPDADGDEIARRSPDNPACDAAPEQLAYTIYTSGSTGRPKGVEITHGSLVNFLTAMARRPGLAGDDILLAVTTISFDIAGLEIFGPLTVGATVVLAGQEATASGPGLARLIRETNPTVMQATPATWYLLLAAGWTGQPGLKILCGGEALPPALADRLMETGAHLWNLYGPTETTIWSTVYEVGQGRHGVETSGDRSTAVSIGTPIANTRLHILNERMQPVAIGENGELYIGGAGLARGYRNRPNETAQRFVPNPFGDGRLYKTGDLARYLPTGEVECLGRLDHQVKIRGFRIEPGEIEAVLDRHPGVHRGVVAVHADKENPESGPFPGAPSLGEDNKRLVAYVVPDWHYRPQETEADTEPHPEARQVSQWGRLWDLAYSREAPREASRETTQTDPTFNIRGWNDSVTGAPIGAGHMHEWVDTTVERILSLKPNRVLEIGCGTGLLLFRIAPHCSHYCGSDIAPNALRYIEEHRAHFAGDWPSIRLREGAADDFHDLAPGTFDTVIINSVLQLFPTIGYLVDVLEKAVEMVAPRGTVFVGDIRNRALQEAFHAAIQWRVAPDTLSGNECWRRVEKAMAMEEQLVIEPAFFPALKRYLPAIDHVEIQLRRGVAPTEMNRFRFDAILHVDEGRDKESAPSGETPRRYIWWDGRPDRAWVRKQLTEEGPEALRIERVPNARLAEEMQLPTLLRSEGRSKTVGELRAIVRSRLCDAEKGVEPEDWWHLAEGTPYTAYIEWSSEPGCYDVKFRKGRQLPAEFPESREDGPAGRPPTWTDYANNPLQGQIASRLEPALRRYLKEYLPDYMLPSAFVLLDEMPLTPNGKVDRNRLPAPARTRPHLATVLIEPRSETERRVAAIWRQVLQLDVVGVLDNFFDLGGNSLLLTRAHGRLEEEFGRAISMVDLFEYPAIRALAHHLAEPLDDTKPGVAKVAKAGVAQAGIEQSRVERTTGEQTEVEQSEPPVQVRSIEIQNTEIAIIGLACRFPGADTPARFWQNLRDGVESIRFFSDGELEGIDPALLADPGYVKAGAVLPDVDRFDAAFFGYSAREAQMLDPQQRLFLECAWEALERSGYDPALFPGTIGVYAGSGMNTYLLNNIHPNRAGGFDTLLGSARDLQIRLANSADSLTSRVCYKLGLTGPGVTVQTACSTSLVAVHTACRALRGGECDMALAGGVSITVPQKTGYLYQEEMILSPDGHCRAFDADARGTVFGNGCGVVVLKSLDRALAAGDEIHAVIKGSAVNNDGSMKVGYTAPGVEGQIRVIEAALADAGVDPRTVSYLEAHGTGTVLGDPVEVTALTRAFRKHTPDKGFCALGSVKTNVGHLIEAAGVCGLIKTVLSLTHKQLPPSLHFQRANPALDLADSPFYVNTALSDWEAAGHGTSQAGEDSLLESGTDSRPISTLHESAVVSTRRAGVSSFGMGGTNAHVILEEAPKPIAIGAFILERPLHILTLSARSGEALSALVERYVAHLDAHPEISLADLCFTANTGRRHFEHRLAVVADTVPALQARLGERLADAPRSTAAVAHKAQRLAFLFTGQGSQSVGMGKALYETQPTFRRALEDCDAILRPLLDRPLLEILYPDERQGRVSDSAPARWVDETAYTPPALFALEYALARLWQSWGIEPDVVMGHGVGEYVAACVAGVFGLEAGLKLVTERGRLMQRLPGNGPGNGSKGGAMAAVMAPEDRVRDLLPANPDVSIAAIDGPERMVIAGSGDAIDSVCARLSNAHIQTERLPVSHAFHSPLMEPILGDFEQFARQIHFSPPRIPLVSNVTGRIATDEITKPVYWRRHLREPVRFATGMQTMAGLGVETFLEIGPEPVLSGMGRACLPDDDKAWLPSLGPGTEDWSRLLTSLAERYRQGAPVDWIAFDRDYVRRRVRLPTYPFQRQPHWIAPSGGYRTGAGPLGSGAEDRAKDGIEAEDESRASGSLAEALYEVAWRPAERRLPNDAVDSDAARDDAARGDAVDSDAVRPGGLTSILLFSDTQGIGQHLAAQLRSRGAVCVVVFPGNQYRQLDEQAFQIDPTTPGHFQQLLAQIPNVQGVVHLWSPDAPAPSAGVEALGQAAEAGCASALHLVQSLVENDARLPHLWLVTRGAQWVDKGDAVPGLAQSGLWGLGKVIGLEYPELSCVLVDLDSESPAREQAGMLFHELFDKGSDKGMASGAVEDLIAFRQGTRYVARLVPRPAAPTPAPMALRPDASYLITGGLGGLGLETAHWMAAHGARHLVLAGRSGASPAAGDRLQALEGLGANVTVVKADVADADDVTRLLAEIQQSPAPLAGIVHGAGVVEHDGLGQQDRGHFARVMAPKVGGSWLLHAGTKDLPLDFFVCFSSLASLLGSHGLGSYCAANAFLDALAHHRRGLGLPALSIDWGLWGEVGMGARLDASRRELVTQWGIGSIAPDEGFSVFGQLLQGVQDGQSSARVGVIPMDWSRWLRQFPRRPAFYDHVAAPGADIHRRETSPQYDGFMEKLTNTPAPERRDLLMNHIRAKMEQTLGTEGIAPGQNLMDLGLDSLMAVELRAWLKSELQCSPRATLLFDYPTVEALADYLLQDVPTDREEIPEPPRSPGRGRQRCEDTEVYQDWTSRSALYSPVLALSRLAGDVPPLTVGDGSPALPSPRPGLPVPGIGDDKNEAHNGAHPPTLVPIRPQADKHAGKLPLFCVAGVFGSVFDFIPLSRRLGPEQPLYGLRSLGLDEQIPPYTRMEDIAAHHIEALQTIQPRGPYGIAGYSFGGKVAFEMAHQLIGKGHEVSLLAVIDIRLAIPEAERRVSQWDSLETILKFAGIYESALGRNLELSRETLRPLEEEARFAYLSERSIRAGQPSTALEAKRLVSVYRANLQAAEDYAPDNIPIPVTLLRAAEHQPGHDFLPDETATAADPTWGWERVCSSVEVAVVPGDHFTMMAEPHVRVLAERLKSGLDGSLLRRH</sequence>
<dbReference type="InterPro" id="IPR036291">
    <property type="entry name" value="NAD(P)-bd_dom_sf"/>
</dbReference>
<dbReference type="InterPro" id="IPR036736">
    <property type="entry name" value="ACP-like_sf"/>
</dbReference>
<keyword evidence="4" id="KW-0808">Transferase</keyword>
<dbReference type="InterPro" id="IPR016039">
    <property type="entry name" value="Thiolase-like"/>
</dbReference>
<dbReference type="Gene3D" id="1.10.1200.10">
    <property type="entry name" value="ACP-like"/>
    <property type="match status" value="2"/>
</dbReference>
<evidence type="ECO:0000256" key="3">
    <source>
        <dbReference type="ARBA" id="ARBA00022553"/>
    </source>
</evidence>
<dbReference type="InterPro" id="IPR014031">
    <property type="entry name" value="Ketoacyl_synth_C"/>
</dbReference>
<dbReference type="InterPro" id="IPR001227">
    <property type="entry name" value="Ac_transferase_dom_sf"/>
</dbReference>
<dbReference type="SUPFAM" id="SSF52151">
    <property type="entry name" value="FabD/lysophospholipase-like"/>
    <property type="match status" value="1"/>
</dbReference>
<dbReference type="Gene3D" id="3.30.300.30">
    <property type="match status" value="2"/>
</dbReference>
<dbReference type="CDD" id="cd02440">
    <property type="entry name" value="AdoMet_MTases"/>
    <property type="match status" value="1"/>
</dbReference>
<feature type="region of interest" description="Disordered" evidence="8">
    <location>
        <begin position="1530"/>
        <end position="1555"/>
    </location>
</feature>
<dbReference type="SUPFAM" id="SSF55048">
    <property type="entry name" value="Probable ACP-binding domain of malonyl-CoA ACP transacylase"/>
    <property type="match status" value="1"/>
</dbReference>
<dbReference type="FunFam" id="3.40.50.980:FF:000001">
    <property type="entry name" value="Non-ribosomal peptide synthetase"/>
    <property type="match status" value="1"/>
</dbReference>
<feature type="region of interest" description="Disordered" evidence="8">
    <location>
        <begin position="907"/>
        <end position="929"/>
    </location>
</feature>
<dbReference type="PROSITE" id="PS00012">
    <property type="entry name" value="PHOSPHOPANTETHEINE"/>
    <property type="match status" value="1"/>
</dbReference>
<dbReference type="FunFam" id="3.40.47.10:FF:000042">
    <property type="entry name" value="Polyketide synthase Pks13"/>
    <property type="match status" value="1"/>
</dbReference>
<dbReference type="Pfam" id="PF21394">
    <property type="entry name" value="Beta-ketacyl_N"/>
    <property type="match status" value="1"/>
</dbReference>
<dbReference type="CDD" id="cd08955">
    <property type="entry name" value="KR_2_FAS_SDR_x"/>
    <property type="match status" value="1"/>
</dbReference>
<dbReference type="Pfam" id="PF00550">
    <property type="entry name" value="PP-binding"/>
    <property type="match status" value="2"/>
</dbReference>
<evidence type="ECO:0000256" key="7">
    <source>
        <dbReference type="ARBA" id="ARBA00023268"/>
    </source>
</evidence>
<dbReference type="FunFam" id="3.40.50.12780:FF:000012">
    <property type="entry name" value="Non-ribosomal peptide synthetase"/>
    <property type="match status" value="1"/>
</dbReference>
<dbReference type="Gene3D" id="3.40.50.980">
    <property type="match status" value="2"/>
</dbReference>
<dbReference type="InterPro" id="IPR009081">
    <property type="entry name" value="PP-bd_ACP"/>
</dbReference>
<dbReference type="InterPro" id="IPR001031">
    <property type="entry name" value="Thioesterase"/>
</dbReference>
<evidence type="ECO:0000256" key="5">
    <source>
        <dbReference type="ARBA" id="ARBA00022832"/>
    </source>
</evidence>
<accession>A0A450VQM8</accession>
<dbReference type="InterPro" id="IPR014043">
    <property type="entry name" value="Acyl_transferase_dom"/>
</dbReference>
<dbReference type="InterPro" id="IPR000873">
    <property type="entry name" value="AMP-dep_synth/lig_dom"/>
</dbReference>
<dbReference type="InterPro" id="IPR045851">
    <property type="entry name" value="AMP-bd_C_sf"/>
</dbReference>
<dbReference type="InterPro" id="IPR014030">
    <property type="entry name" value="Ketoacyl_synth_N"/>
</dbReference>
<protein>
    <submittedName>
        <fullName evidence="11">Amino acid adenylation domain-containing protein</fullName>
    </submittedName>
</protein>
<dbReference type="PANTHER" id="PTHR43775">
    <property type="entry name" value="FATTY ACID SYNTHASE"/>
    <property type="match status" value="1"/>
</dbReference>
<dbReference type="SUPFAM" id="SSF47336">
    <property type="entry name" value="ACP-like"/>
    <property type="match status" value="2"/>
</dbReference>
<dbReference type="Pfam" id="PF00975">
    <property type="entry name" value="Thioesterase"/>
    <property type="match status" value="1"/>
</dbReference>
<feature type="domain" description="Carrier" evidence="9">
    <location>
        <begin position="2632"/>
        <end position="2707"/>
    </location>
</feature>
<keyword evidence="6" id="KW-0443">Lipid metabolism</keyword>
<dbReference type="PANTHER" id="PTHR43775:SF51">
    <property type="entry name" value="INACTIVE PHENOLPHTHIOCEROL SYNTHESIS POLYKETIDE SYNTHASE TYPE I PKS1-RELATED"/>
    <property type="match status" value="1"/>
</dbReference>
<dbReference type="Pfam" id="PF02801">
    <property type="entry name" value="Ketoacyl-synt_C"/>
    <property type="match status" value="1"/>
</dbReference>
<dbReference type="Pfam" id="PF08659">
    <property type="entry name" value="KR"/>
    <property type="match status" value="1"/>
</dbReference>
<dbReference type="SUPFAM" id="SSF53474">
    <property type="entry name" value="alpha/beta-Hydrolases"/>
    <property type="match status" value="1"/>
</dbReference>
<feature type="compositionally biased region" description="Polar residues" evidence="8">
    <location>
        <begin position="1532"/>
        <end position="1555"/>
    </location>
</feature>
<feature type="region of interest" description="Disordered" evidence="8">
    <location>
        <begin position="2707"/>
        <end position="2731"/>
    </location>
</feature>
<dbReference type="InterPro" id="IPR020802">
    <property type="entry name" value="TesA-like"/>
</dbReference>
<dbReference type="Gene3D" id="3.40.47.10">
    <property type="match status" value="1"/>
</dbReference>
<name>A0A450VQM8_9GAMM</name>
<feature type="region of interest" description="Disordered" evidence="8">
    <location>
        <begin position="535"/>
        <end position="555"/>
    </location>
</feature>
<dbReference type="GO" id="GO:0006633">
    <property type="term" value="P:fatty acid biosynthetic process"/>
    <property type="evidence" value="ECO:0007669"/>
    <property type="project" value="TreeGrafter"/>
</dbReference>
<dbReference type="Pfam" id="PF08242">
    <property type="entry name" value="Methyltransf_12"/>
    <property type="match status" value="1"/>
</dbReference>
<feature type="domain" description="Carrier" evidence="9">
    <location>
        <begin position="997"/>
        <end position="1072"/>
    </location>
</feature>
<dbReference type="InterPro" id="IPR020806">
    <property type="entry name" value="PKS_PP-bd"/>
</dbReference>
<dbReference type="InterPro" id="IPR029063">
    <property type="entry name" value="SAM-dependent_MTases_sf"/>
</dbReference>
<keyword evidence="7" id="KW-0511">Multifunctional enzyme</keyword>
<dbReference type="PROSITE" id="PS50075">
    <property type="entry name" value="CARRIER"/>
    <property type="match status" value="2"/>
</dbReference>
<dbReference type="NCBIfam" id="TIGR01733">
    <property type="entry name" value="AA-adenyl-dom"/>
    <property type="match status" value="1"/>
</dbReference>
<dbReference type="Pfam" id="PF22621">
    <property type="entry name" value="CurL-like_PKS_C"/>
    <property type="match status" value="1"/>
</dbReference>
<dbReference type="Gene3D" id="3.40.366.10">
    <property type="entry name" value="Malonyl-Coenzyme A Acyl Carrier Protein, domain 2"/>
    <property type="match status" value="1"/>
</dbReference>
<dbReference type="SMART" id="SM00823">
    <property type="entry name" value="PKS_PP"/>
    <property type="match status" value="2"/>
</dbReference>
<dbReference type="Gene3D" id="3.40.50.150">
    <property type="entry name" value="Vaccinia Virus protein VP39"/>
    <property type="match status" value="1"/>
</dbReference>
<dbReference type="Gene3D" id="2.30.38.10">
    <property type="entry name" value="Luciferase, Domain 3"/>
    <property type="match status" value="1"/>
</dbReference>
<evidence type="ECO:0000256" key="2">
    <source>
        <dbReference type="ARBA" id="ARBA00022450"/>
    </source>
</evidence>
<dbReference type="InterPro" id="IPR050091">
    <property type="entry name" value="PKS_NRPS_Biosynth_Enz"/>
</dbReference>
<dbReference type="FunFam" id="1.10.1200.10:FF:000016">
    <property type="entry name" value="Non-ribosomal peptide synthase"/>
    <property type="match status" value="1"/>
</dbReference>
<dbReference type="Gene3D" id="3.40.50.720">
    <property type="entry name" value="NAD(P)-binding Rossmann-like Domain"/>
    <property type="match status" value="1"/>
</dbReference>
<evidence type="ECO:0000259" key="9">
    <source>
        <dbReference type="PROSITE" id="PS50075"/>
    </source>
</evidence>
<dbReference type="Gene3D" id="3.40.50.1820">
    <property type="entry name" value="alpha/beta hydrolase"/>
    <property type="match status" value="1"/>
</dbReference>
<dbReference type="GO" id="GO:0044550">
    <property type="term" value="P:secondary metabolite biosynthetic process"/>
    <property type="evidence" value="ECO:0007669"/>
    <property type="project" value="UniProtKB-ARBA"/>
</dbReference>
<dbReference type="Pfam" id="PF00698">
    <property type="entry name" value="Acyl_transf_1"/>
    <property type="match status" value="1"/>
</dbReference>
<proteinExistence type="inferred from homology"/>
<dbReference type="GO" id="GO:0031177">
    <property type="term" value="F:phosphopantetheine binding"/>
    <property type="evidence" value="ECO:0007669"/>
    <property type="project" value="InterPro"/>
</dbReference>
<organism evidence="11">
    <name type="scientific">Candidatus Kentrum sp. FM</name>
    <dbReference type="NCBI Taxonomy" id="2126340"/>
    <lineage>
        <taxon>Bacteria</taxon>
        <taxon>Pseudomonadati</taxon>
        <taxon>Pseudomonadota</taxon>
        <taxon>Gammaproteobacteria</taxon>
        <taxon>Candidatus Kentrum</taxon>
    </lineage>
</organism>
<dbReference type="SMART" id="SM00824">
    <property type="entry name" value="PKS_TE"/>
    <property type="match status" value="1"/>
</dbReference>
<dbReference type="InterPro" id="IPR016036">
    <property type="entry name" value="Malonyl_transacylase_ACP-bd"/>
</dbReference>
<evidence type="ECO:0000256" key="8">
    <source>
        <dbReference type="SAM" id="MobiDB-lite"/>
    </source>
</evidence>
<dbReference type="InterPro" id="IPR013217">
    <property type="entry name" value="Methyltransf_12"/>
</dbReference>
<dbReference type="Pfam" id="PF00109">
    <property type="entry name" value="ketoacyl-synt"/>
    <property type="match status" value="1"/>
</dbReference>
<dbReference type="Pfam" id="PF00501">
    <property type="entry name" value="AMP-binding"/>
    <property type="match status" value="1"/>
</dbReference>
<evidence type="ECO:0000256" key="1">
    <source>
        <dbReference type="ARBA" id="ARBA00006484"/>
    </source>
</evidence>
<feature type="domain" description="Ketosynthase family 3 (KS3)" evidence="10">
    <location>
        <begin position="1123"/>
        <end position="1583"/>
    </location>
</feature>
<reference evidence="11" key="1">
    <citation type="submission" date="2019-02" db="EMBL/GenBank/DDBJ databases">
        <authorList>
            <person name="Gruber-Vodicka R. H."/>
            <person name="Seah K. B. B."/>
        </authorList>
    </citation>
    <scope>NUCLEOTIDE SEQUENCE</scope>
    <source>
        <strain evidence="11">BECK_BZ164</strain>
    </source>
</reference>
<evidence type="ECO:0000313" key="11">
    <source>
        <dbReference type="EMBL" id="VFK07089.1"/>
    </source>
</evidence>
<dbReference type="SUPFAM" id="SSF56801">
    <property type="entry name" value="Acetyl-CoA synthetase-like"/>
    <property type="match status" value="1"/>
</dbReference>
<dbReference type="SMART" id="SM01294">
    <property type="entry name" value="PKS_PP_betabranch"/>
    <property type="match status" value="1"/>
</dbReference>
<feature type="compositionally biased region" description="Basic and acidic residues" evidence="8">
    <location>
        <begin position="2107"/>
        <end position="2118"/>
    </location>
</feature>
<keyword evidence="3" id="KW-0597">Phosphoprotein</keyword>
<dbReference type="CDD" id="cd00833">
    <property type="entry name" value="PKS"/>
    <property type="match status" value="1"/>
</dbReference>
<evidence type="ECO:0000256" key="6">
    <source>
        <dbReference type="ARBA" id="ARBA00023098"/>
    </source>
</evidence>
<gene>
    <name evidence="11" type="ORF">BECKFM1743B_GA0114221_100318</name>
</gene>
<dbReference type="SUPFAM" id="SSF53335">
    <property type="entry name" value="S-adenosyl-L-methionine-dependent methyltransferases"/>
    <property type="match status" value="1"/>
</dbReference>
<dbReference type="SMART" id="SM00825">
    <property type="entry name" value="PKS_KS"/>
    <property type="match status" value="1"/>
</dbReference>
<dbReference type="SMART" id="SM00827">
    <property type="entry name" value="PKS_AT"/>
    <property type="match status" value="1"/>
</dbReference>
<dbReference type="SUPFAM" id="SSF51735">
    <property type="entry name" value="NAD(P)-binding Rossmann-fold domains"/>
    <property type="match status" value="2"/>
</dbReference>
<keyword evidence="2" id="KW-0596">Phosphopantetheine</keyword>
<dbReference type="GO" id="GO:0004312">
    <property type="term" value="F:fatty acid synthase activity"/>
    <property type="evidence" value="ECO:0007669"/>
    <property type="project" value="TreeGrafter"/>
</dbReference>
<dbReference type="FunFam" id="3.40.366.10:FF:000002">
    <property type="entry name" value="Probable polyketide synthase 2"/>
    <property type="match status" value="1"/>
</dbReference>
<comment type="similarity">
    <text evidence="1">Belongs to the short-chain dehydrogenases/reductases (SDR) family.</text>
</comment>
<feature type="region of interest" description="Disordered" evidence="8">
    <location>
        <begin position="2048"/>
        <end position="2078"/>
    </location>
</feature>
<dbReference type="Gene3D" id="3.30.70.3290">
    <property type="match status" value="1"/>
</dbReference>
<dbReference type="SUPFAM" id="SSF53901">
    <property type="entry name" value="Thiolase-like"/>
    <property type="match status" value="1"/>
</dbReference>
<dbReference type="InterPro" id="IPR010071">
    <property type="entry name" value="AA_adenyl_dom"/>
</dbReference>
<dbReference type="InterPro" id="IPR013968">
    <property type="entry name" value="PKS_KR"/>
</dbReference>
<evidence type="ECO:0000259" key="10">
    <source>
        <dbReference type="PROSITE" id="PS52004"/>
    </source>
</evidence>
<dbReference type="InterPro" id="IPR006162">
    <property type="entry name" value="Ppantetheine_attach_site"/>
</dbReference>
<dbReference type="InterPro" id="IPR020841">
    <property type="entry name" value="PKS_Beta-ketoAc_synthase_dom"/>
</dbReference>
<feature type="region of interest" description="Disordered" evidence="8">
    <location>
        <begin position="2102"/>
        <end position="2122"/>
    </location>
</feature>